<dbReference type="Gene3D" id="3.40.710.10">
    <property type="entry name" value="DD-peptidase/beta-lactamase superfamily"/>
    <property type="match status" value="1"/>
</dbReference>
<organism evidence="7">
    <name type="scientific">Cyprideis torosa</name>
    <dbReference type="NCBI Taxonomy" id="163714"/>
    <lineage>
        <taxon>Eukaryota</taxon>
        <taxon>Metazoa</taxon>
        <taxon>Ecdysozoa</taxon>
        <taxon>Arthropoda</taxon>
        <taxon>Crustacea</taxon>
        <taxon>Oligostraca</taxon>
        <taxon>Ostracoda</taxon>
        <taxon>Podocopa</taxon>
        <taxon>Podocopida</taxon>
        <taxon>Cytherocopina</taxon>
        <taxon>Cytheroidea</taxon>
        <taxon>Cytherideidae</taxon>
        <taxon>Cyprideis</taxon>
    </lineage>
</organism>
<accession>A0A7R8ZFB9</accession>
<keyword evidence="6" id="KW-0961">Cell wall biogenesis/degradation</keyword>
<dbReference type="Pfam" id="PF04359">
    <property type="entry name" value="DUF493"/>
    <property type="match status" value="1"/>
</dbReference>
<dbReference type="OrthoDB" id="10254188at2759"/>
<evidence type="ECO:0000256" key="2">
    <source>
        <dbReference type="ARBA" id="ARBA00022729"/>
    </source>
</evidence>
<evidence type="ECO:0000313" key="7">
    <source>
        <dbReference type="EMBL" id="CAD7221986.1"/>
    </source>
</evidence>
<dbReference type="GO" id="GO:0006508">
    <property type="term" value="P:proteolysis"/>
    <property type="evidence" value="ECO:0007669"/>
    <property type="project" value="InterPro"/>
</dbReference>
<dbReference type="EMBL" id="OB660025">
    <property type="protein sequence ID" value="CAD7221986.1"/>
    <property type="molecule type" value="Genomic_DNA"/>
</dbReference>
<gene>
    <name evidence="7" type="ORF">CTOB1V02_LOCUS5</name>
</gene>
<sequence length="292" mass="32009">MDFNSGRIVAEDNAHMRVEPASLTKMMTEYVVAAELQQGTIKPSDLVTVSEKAWRMEGSRMFIEVNKKVTVDDLIKGLVIQSGNDAAVALAEHIAGSEEGFVSLMNNFARALGMTGTNFTNSTGLPEPDHYTTAADMAILARAVIGDYPSEYRLYSVKEFTYAGIRQQNRNKLLWRDSSVDGLKTGHTESAGYCLVASAATLMTEDNRADTLFEFPCDFSIKAMGLASDDFRSLVEELVVPHLQGEKLSTVSKISSKGSYESVTISFTATSKTQLDAIYLSLTGHERLLYVL</sequence>
<keyword evidence="4" id="KW-0133">Cell shape</keyword>
<dbReference type="Gene3D" id="3.30.70.260">
    <property type="match status" value="1"/>
</dbReference>
<keyword evidence="2" id="KW-0732">Signal</keyword>
<evidence type="ECO:0000256" key="5">
    <source>
        <dbReference type="ARBA" id="ARBA00022984"/>
    </source>
</evidence>
<evidence type="ECO:0000256" key="3">
    <source>
        <dbReference type="ARBA" id="ARBA00022801"/>
    </source>
</evidence>
<dbReference type="PANTHER" id="PTHR21581">
    <property type="entry name" value="D-ALANYL-D-ALANINE CARBOXYPEPTIDASE"/>
    <property type="match status" value="1"/>
</dbReference>
<dbReference type="SUPFAM" id="SSF56601">
    <property type="entry name" value="beta-lactamase/transpeptidase-like"/>
    <property type="match status" value="1"/>
</dbReference>
<dbReference type="InterPro" id="IPR012338">
    <property type="entry name" value="Beta-lactam/transpept-like"/>
</dbReference>
<dbReference type="PANTHER" id="PTHR21581:SF6">
    <property type="entry name" value="TRAFFICKING PROTEIN PARTICLE COMPLEX SUBUNIT 12"/>
    <property type="match status" value="1"/>
</dbReference>
<dbReference type="GO" id="GO:0008360">
    <property type="term" value="P:regulation of cell shape"/>
    <property type="evidence" value="ECO:0007669"/>
    <property type="project" value="UniProtKB-KW"/>
</dbReference>
<evidence type="ECO:0000256" key="6">
    <source>
        <dbReference type="ARBA" id="ARBA00023316"/>
    </source>
</evidence>
<protein>
    <submittedName>
        <fullName evidence="7">Uncharacterized protein</fullName>
    </submittedName>
</protein>
<dbReference type="SUPFAM" id="SSF117991">
    <property type="entry name" value="YbeD/HP0495-like"/>
    <property type="match status" value="1"/>
</dbReference>
<dbReference type="InterPro" id="IPR007454">
    <property type="entry name" value="UPF0250_YbeD-like"/>
</dbReference>
<dbReference type="GO" id="GO:0009002">
    <property type="term" value="F:serine-type D-Ala-D-Ala carboxypeptidase activity"/>
    <property type="evidence" value="ECO:0007669"/>
    <property type="project" value="InterPro"/>
</dbReference>
<keyword evidence="3" id="KW-0378">Hydrolase</keyword>
<dbReference type="HAMAP" id="MF_00659">
    <property type="entry name" value="UPF0250"/>
    <property type="match status" value="1"/>
</dbReference>
<keyword evidence="5" id="KW-0573">Peptidoglycan synthesis</keyword>
<dbReference type="InterPro" id="IPR018044">
    <property type="entry name" value="Peptidase_S11"/>
</dbReference>
<reference evidence="7" key="1">
    <citation type="submission" date="2020-11" db="EMBL/GenBank/DDBJ databases">
        <authorList>
            <person name="Tran Van P."/>
        </authorList>
    </citation>
    <scope>NUCLEOTIDE SEQUENCE</scope>
</reference>
<dbReference type="InterPro" id="IPR001967">
    <property type="entry name" value="Peptidase_S11_N"/>
</dbReference>
<evidence type="ECO:0000256" key="1">
    <source>
        <dbReference type="ARBA" id="ARBA00007164"/>
    </source>
</evidence>
<dbReference type="Pfam" id="PF00768">
    <property type="entry name" value="Peptidase_S11"/>
    <property type="match status" value="1"/>
</dbReference>
<name>A0A7R8ZFB9_9CRUS</name>
<evidence type="ECO:0000256" key="4">
    <source>
        <dbReference type="ARBA" id="ARBA00022960"/>
    </source>
</evidence>
<proteinExistence type="inferred from homology"/>
<dbReference type="PRINTS" id="PR00725">
    <property type="entry name" value="DADACBPTASE1"/>
</dbReference>
<dbReference type="InterPro" id="IPR027471">
    <property type="entry name" value="YbeD-like_sf"/>
</dbReference>
<dbReference type="AlphaFoldDB" id="A0A7R8ZFB9"/>
<dbReference type="GO" id="GO:0071555">
    <property type="term" value="P:cell wall organization"/>
    <property type="evidence" value="ECO:0007669"/>
    <property type="project" value="UniProtKB-KW"/>
</dbReference>
<comment type="similarity">
    <text evidence="1">Belongs to the peptidase S11 family.</text>
</comment>